<sequence length="66" mass="7488">MTDLYGLAVHCLAENALHRYAREHQADHLTWRDFADQARDDLATMAGEGLLNVYLARQIHDHQAAS</sequence>
<dbReference type="RefSeq" id="WP_093946980.1">
    <property type="nucleotide sequence ID" value="NZ_NMUL01000007.1"/>
</dbReference>
<proteinExistence type="predicted"/>
<keyword evidence="2" id="KW-1185">Reference proteome</keyword>
<dbReference type="EMBL" id="NMUL01000007">
    <property type="protein sequence ID" value="OXM69655.1"/>
    <property type="molecule type" value="Genomic_DNA"/>
</dbReference>
<reference evidence="2" key="1">
    <citation type="submission" date="2017-07" db="EMBL/GenBank/DDBJ databases">
        <title>Comparative genome mining reveals phylogenetic distribution patterns of secondary metabolites in Amycolatopsis.</title>
        <authorList>
            <person name="Adamek M."/>
            <person name="Alanjary M."/>
            <person name="Sales-Ortells H."/>
            <person name="Goodfellow M."/>
            <person name="Bull A.T."/>
            <person name="Kalinowski J."/>
            <person name="Ziemert N."/>
        </authorList>
    </citation>
    <scope>NUCLEOTIDE SEQUENCE [LARGE SCALE GENOMIC DNA]</scope>
    <source>
        <strain evidence="2">H5</strain>
    </source>
</reference>
<dbReference type="AlphaFoldDB" id="A0A229TEG8"/>
<gene>
    <name evidence="1" type="ORF">CF165_09100</name>
</gene>
<protein>
    <submittedName>
        <fullName evidence="1">Uncharacterized protein</fullName>
    </submittedName>
</protein>
<comment type="caution">
    <text evidence="1">The sequence shown here is derived from an EMBL/GenBank/DDBJ whole genome shotgun (WGS) entry which is preliminary data.</text>
</comment>
<name>A0A229TEG8_9PSEU</name>
<dbReference type="OrthoDB" id="9851890at2"/>
<organism evidence="1 2">
    <name type="scientific">Amycolatopsis vastitatis</name>
    <dbReference type="NCBI Taxonomy" id="1905142"/>
    <lineage>
        <taxon>Bacteria</taxon>
        <taxon>Bacillati</taxon>
        <taxon>Actinomycetota</taxon>
        <taxon>Actinomycetes</taxon>
        <taxon>Pseudonocardiales</taxon>
        <taxon>Pseudonocardiaceae</taxon>
        <taxon>Amycolatopsis</taxon>
    </lineage>
</organism>
<evidence type="ECO:0000313" key="1">
    <source>
        <dbReference type="EMBL" id="OXM69655.1"/>
    </source>
</evidence>
<dbReference type="Proteomes" id="UP000215199">
    <property type="component" value="Unassembled WGS sequence"/>
</dbReference>
<accession>A0A229TEG8</accession>
<evidence type="ECO:0000313" key="2">
    <source>
        <dbReference type="Proteomes" id="UP000215199"/>
    </source>
</evidence>